<dbReference type="Gene3D" id="1.10.4160.10">
    <property type="entry name" value="Hydantoin permease"/>
    <property type="match status" value="1"/>
</dbReference>
<gene>
    <name evidence="10" type="ORF">MMF94_36360</name>
</gene>
<evidence type="ECO:0000256" key="9">
    <source>
        <dbReference type="SAM" id="Phobius"/>
    </source>
</evidence>
<keyword evidence="6 7" id="KW-0472">Membrane</keyword>
<evidence type="ECO:0000256" key="2">
    <source>
        <dbReference type="ARBA" id="ARBA00008974"/>
    </source>
</evidence>
<evidence type="ECO:0000256" key="5">
    <source>
        <dbReference type="ARBA" id="ARBA00022989"/>
    </source>
</evidence>
<accession>A0ABS9TRQ4</accession>
<dbReference type="PANTHER" id="PTHR31806">
    <property type="entry name" value="PURINE-CYTOSINE PERMEASE FCY2-RELATED"/>
    <property type="match status" value="1"/>
</dbReference>
<evidence type="ECO:0000313" key="10">
    <source>
        <dbReference type="EMBL" id="MCH6171205.1"/>
    </source>
</evidence>
<dbReference type="Pfam" id="PF02133">
    <property type="entry name" value="Transp_cyt_pur"/>
    <property type="match status" value="1"/>
</dbReference>
<evidence type="ECO:0000256" key="6">
    <source>
        <dbReference type="ARBA" id="ARBA00023136"/>
    </source>
</evidence>
<feature type="transmembrane region" description="Helical" evidence="9">
    <location>
        <begin position="128"/>
        <end position="156"/>
    </location>
</feature>
<keyword evidence="3 7" id="KW-0813">Transport</keyword>
<dbReference type="Proteomes" id="UP001299970">
    <property type="component" value="Unassembled WGS sequence"/>
</dbReference>
<dbReference type="PIRSF" id="PIRSF002744">
    <property type="entry name" value="Pur-cyt_permease"/>
    <property type="match status" value="1"/>
</dbReference>
<comment type="caution">
    <text evidence="10">The sequence shown here is derived from an EMBL/GenBank/DDBJ whole genome shotgun (WGS) entry which is preliminary data.</text>
</comment>
<reference evidence="10 11" key="1">
    <citation type="submission" date="2022-03" db="EMBL/GenBank/DDBJ databases">
        <title>Pseudonocardia alaer sp. nov., a novel actinomycete isolated from reed forest soil.</title>
        <authorList>
            <person name="Wang L."/>
        </authorList>
    </citation>
    <scope>NUCLEOTIDE SEQUENCE [LARGE SCALE GENOMIC DNA]</scope>
    <source>
        <strain evidence="10 11">Y-16303</strain>
    </source>
</reference>
<feature type="transmembrane region" description="Helical" evidence="9">
    <location>
        <begin position="54"/>
        <end position="73"/>
    </location>
</feature>
<keyword evidence="11" id="KW-1185">Reference proteome</keyword>
<feature type="transmembrane region" description="Helical" evidence="9">
    <location>
        <begin position="221"/>
        <end position="241"/>
    </location>
</feature>
<feature type="transmembrane region" description="Helical" evidence="9">
    <location>
        <begin position="456"/>
        <end position="473"/>
    </location>
</feature>
<evidence type="ECO:0000256" key="1">
    <source>
        <dbReference type="ARBA" id="ARBA00004141"/>
    </source>
</evidence>
<keyword evidence="4 9" id="KW-0812">Transmembrane</keyword>
<dbReference type="InterPro" id="IPR001248">
    <property type="entry name" value="Pur-cyt_permease"/>
</dbReference>
<feature type="transmembrane region" description="Helical" evidence="9">
    <location>
        <begin position="368"/>
        <end position="393"/>
    </location>
</feature>
<feature type="transmembrane region" description="Helical" evidence="9">
    <location>
        <begin position="301"/>
        <end position="323"/>
    </location>
</feature>
<feature type="transmembrane region" description="Helical" evidence="9">
    <location>
        <begin position="261"/>
        <end position="289"/>
    </location>
</feature>
<feature type="transmembrane region" description="Helical" evidence="9">
    <location>
        <begin position="79"/>
        <end position="107"/>
    </location>
</feature>
<evidence type="ECO:0000256" key="7">
    <source>
        <dbReference type="PIRNR" id="PIRNR002744"/>
    </source>
</evidence>
<evidence type="ECO:0000256" key="3">
    <source>
        <dbReference type="ARBA" id="ARBA00022448"/>
    </source>
</evidence>
<feature type="compositionally biased region" description="Basic and acidic residues" evidence="8">
    <location>
        <begin position="7"/>
        <end position="23"/>
    </location>
</feature>
<feature type="transmembrane region" description="Helical" evidence="9">
    <location>
        <begin position="162"/>
        <end position="182"/>
    </location>
</feature>
<comment type="subcellular location">
    <subcellularLocation>
        <location evidence="1">Membrane</location>
        <topology evidence="1">Multi-pass membrane protein</topology>
    </subcellularLocation>
</comment>
<keyword evidence="5 9" id="KW-1133">Transmembrane helix</keyword>
<feature type="region of interest" description="Disordered" evidence="8">
    <location>
        <begin position="1"/>
        <end position="25"/>
    </location>
</feature>
<protein>
    <submittedName>
        <fullName evidence="10">Cytosine permease</fullName>
    </submittedName>
</protein>
<proteinExistence type="inferred from homology"/>
<sequence>MALSTSTDHHAATPEDASGDDHVIAPGNRAGVEMRGIEHIPDAERHGSARQVGLMWSGALLNVQVVVYGALLVEFGLAWWQAVAAILIGNLTWLVAGLCSLAGPAAGSTTFAINRAALGRNGNRPLAFFNWLMMIGYEVLDMVLMTFAVIALFGLAGVELGAGGTVAVVLVLAVVQSVLPVIGHAAITRVLRLLVLPFAALFVVLACLTAGRLSLPAVEPAGWPVFLGGVALAASGSGLGWSSSAADYSRYLPRSTSRGALVASVALGGAVPQTLLMLLGVGVALVAPAASDPIGGLPGAYPLWFVVPYLLLLIVQMMAVNAIDLYSSGVTLQAIGVRIGRWQAVVVDGVLSTAIAFAVVFSGDFSTILSNFLLFMIVWFAPWAAVFVVDYFLRRGRYDLGLLADAPARPGDRGFCTAGMVAQAAGMVAAACWLNTTVFTGPLSAATGGLDLSAPAGLAVGGVVYLLLAYRTVAPAQSA</sequence>
<feature type="transmembrane region" description="Helical" evidence="9">
    <location>
        <begin position="194"/>
        <end position="215"/>
    </location>
</feature>
<organism evidence="10 11">
    <name type="scientific">Pseudonocardia alaniniphila</name>
    <dbReference type="NCBI Taxonomy" id="75291"/>
    <lineage>
        <taxon>Bacteria</taxon>
        <taxon>Bacillati</taxon>
        <taxon>Actinomycetota</taxon>
        <taxon>Actinomycetes</taxon>
        <taxon>Pseudonocardiales</taxon>
        <taxon>Pseudonocardiaceae</taxon>
        <taxon>Pseudonocardia</taxon>
    </lineage>
</organism>
<evidence type="ECO:0000313" key="11">
    <source>
        <dbReference type="Proteomes" id="UP001299970"/>
    </source>
</evidence>
<name>A0ABS9TRQ4_9PSEU</name>
<evidence type="ECO:0000256" key="4">
    <source>
        <dbReference type="ARBA" id="ARBA00022692"/>
    </source>
</evidence>
<dbReference type="EMBL" id="JAKXMK010000040">
    <property type="protein sequence ID" value="MCH6171205.1"/>
    <property type="molecule type" value="Genomic_DNA"/>
</dbReference>
<feature type="transmembrane region" description="Helical" evidence="9">
    <location>
        <begin position="414"/>
        <end position="436"/>
    </location>
</feature>
<dbReference type="RefSeq" id="WP_241042007.1">
    <property type="nucleotide sequence ID" value="NZ_BAAAJF010000041.1"/>
</dbReference>
<evidence type="ECO:0000256" key="8">
    <source>
        <dbReference type="SAM" id="MobiDB-lite"/>
    </source>
</evidence>
<feature type="transmembrane region" description="Helical" evidence="9">
    <location>
        <begin position="344"/>
        <end position="362"/>
    </location>
</feature>
<dbReference type="InterPro" id="IPR026030">
    <property type="entry name" value="Pur-cyt_permease_Fcy2/21/22"/>
</dbReference>
<dbReference type="PANTHER" id="PTHR31806:SF1">
    <property type="entry name" value="PURINE-CYTOSINE PERMEASE FCY2-RELATED"/>
    <property type="match status" value="1"/>
</dbReference>
<comment type="similarity">
    <text evidence="2 7">Belongs to the purine-cytosine permease (2.A.39) family.</text>
</comment>